<reference evidence="6" key="2">
    <citation type="submission" date="2024-08" db="UniProtKB">
        <authorList>
            <consortium name="EnsemblMetazoa"/>
        </authorList>
    </citation>
    <scope>IDENTIFICATION</scope>
</reference>
<feature type="non-terminal residue" evidence="4">
    <location>
        <position position="1"/>
    </location>
</feature>
<gene>
    <name evidence="6" type="primary">109534198</name>
    <name evidence="5" type="ORF">D910_03858</name>
    <name evidence="4" type="ORF">YQE_03578</name>
</gene>
<sequence>MRKMQFFSVVFCVIYAVLVAKCEEGHHIDQRILEDVGETQQAKNSEETPVSIPENSSRLGNFDLPPPSRLAAIRANCTLPANFSDPSTPIRPECLMRSDSSETGPVRFDGQDDYSEKGVDTEVADLLNRTQEQLDAVEEHQHPLEPEFPQHIPDKIANQAEFIEDGEITEDVLRSHRDDNVSEFSHGPLAVLLVTILVILAVICYVALLLWRKYLENRYGSRTLLVSAEEIPEPNDMKHFTI</sequence>
<evidence type="ECO:0000256" key="1">
    <source>
        <dbReference type="SAM" id="MobiDB-lite"/>
    </source>
</evidence>
<keyword evidence="2" id="KW-0812">Transmembrane</keyword>
<dbReference type="HOGENOM" id="CLU_1148232_0_0_1"/>
<keyword evidence="7" id="KW-1185">Reference proteome</keyword>
<feature type="transmembrane region" description="Helical" evidence="2">
    <location>
        <begin position="189"/>
        <end position="211"/>
    </location>
</feature>
<evidence type="ECO:0000313" key="4">
    <source>
        <dbReference type="EMBL" id="ENN79984.1"/>
    </source>
</evidence>
<dbReference type="KEGG" id="dpa:109534198"/>
<keyword evidence="3" id="KW-0732">Signal</keyword>
<dbReference type="EMBL" id="KB740615">
    <property type="protein sequence ID" value="ENN79984.1"/>
    <property type="molecule type" value="Genomic_DNA"/>
</dbReference>
<organism evidence="4">
    <name type="scientific">Dendroctonus ponderosae</name>
    <name type="common">Mountain pine beetle</name>
    <dbReference type="NCBI Taxonomy" id="77166"/>
    <lineage>
        <taxon>Eukaryota</taxon>
        <taxon>Metazoa</taxon>
        <taxon>Ecdysozoa</taxon>
        <taxon>Arthropoda</taxon>
        <taxon>Hexapoda</taxon>
        <taxon>Insecta</taxon>
        <taxon>Pterygota</taxon>
        <taxon>Neoptera</taxon>
        <taxon>Endopterygota</taxon>
        <taxon>Coleoptera</taxon>
        <taxon>Polyphaga</taxon>
        <taxon>Cucujiformia</taxon>
        <taxon>Curculionidae</taxon>
        <taxon>Scolytinae</taxon>
        <taxon>Dendroctonus</taxon>
    </lineage>
</organism>
<feature type="chain" id="PRO_5010971759" evidence="3">
    <location>
        <begin position="23"/>
        <end position="242"/>
    </location>
</feature>
<feature type="signal peptide" evidence="3">
    <location>
        <begin position="1"/>
        <end position="22"/>
    </location>
</feature>
<evidence type="ECO:0000313" key="7">
    <source>
        <dbReference type="Proteomes" id="UP000019118"/>
    </source>
</evidence>
<dbReference type="OrthoDB" id="8197303at2759"/>
<dbReference type="Proteomes" id="UP000030742">
    <property type="component" value="Unassembled WGS sequence"/>
</dbReference>
<evidence type="ECO:0000313" key="8">
    <source>
        <dbReference type="Proteomes" id="UP000030742"/>
    </source>
</evidence>
<feature type="region of interest" description="Disordered" evidence="1">
    <location>
        <begin position="38"/>
        <end position="62"/>
    </location>
</feature>
<evidence type="ECO:0000256" key="3">
    <source>
        <dbReference type="SAM" id="SignalP"/>
    </source>
</evidence>
<name>N6THU5_DENPD</name>
<proteinExistence type="predicted"/>
<evidence type="ECO:0000256" key="2">
    <source>
        <dbReference type="SAM" id="Phobius"/>
    </source>
</evidence>
<protein>
    <submittedName>
        <fullName evidence="4 6">Uncharacterized protein</fullName>
    </submittedName>
</protein>
<dbReference type="Proteomes" id="UP000019118">
    <property type="component" value="Unassembled WGS sequence"/>
</dbReference>
<dbReference type="STRING" id="77166.N6THU5"/>
<accession>N6THU5</accession>
<dbReference type="EnsemblMetazoa" id="XM_019899770.1">
    <property type="protein sequence ID" value="XP_019755329.1"/>
    <property type="gene ID" value="LOC109534198"/>
</dbReference>
<keyword evidence="2" id="KW-0472">Membrane</keyword>
<dbReference type="EMBL" id="KB631815">
    <property type="protein sequence ID" value="ERL86451.1"/>
    <property type="molecule type" value="Genomic_DNA"/>
</dbReference>
<reference evidence="7 8" key="1">
    <citation type="journal article" date="2013" name="Genome Biol.">
        <title>Draft genome of the mountain pine beetle, Dendroctonus ponderosae Hopkins, a major forest pest.</title>
        <authorList>
            <person name="Keeling C.I."/>
            <person name="Yuen M.M."/>
            <person name="Liao N.Y."/>
            <person name="Docking T.R."/>
            <person name="Chan S.K."/>
            <person name="Taylor G.A."/>
            <person name="Palmquist D.L."/>
            <person name="Jackman S.D."/>
            <person name="Nguyen A."/>
            <person name="Li M."/>
            <person name="Henderson H."/>
            <person name="Janes J.K."/>
            <person name="Zhao Y."/>
            <person name="Pandoh P."/>
            <person name="Moore R."/>
            <person name="Sperling F.A."/>
            <person name="Huber D.P."/>
            <person name="Birol I."/>
            <person name="Jones S.J."/>
            <person name="Bohlmann J."/>
        </authorList>
    </citation>
    <scope>NUCLEOTIDE SEQUENCE</scope>
</reference>
<evidence type="ECO:0000313" key="5">
    <source>
        <dbReference type="EMBL" id="ERL86451.1"/>
    </source>
</evidence>
<feature type="region of interest" description="Disordered" evidence="1">
    <location>
        <begin position="90"/>
        <end position="115"/>
    </location>
</feature>
<evidence type="ECO:0000313" key="6">
    <source>
        <dbReference type="EnsemblMetazoa" id="XP_019755329.1"/>
    </source>
</evidence>
<dbReference type="AlphaFoldDB" id="N6THU5"/>
<keyword evidence="2" id="KW-1133">Transmembrane helix</keyword>